<evidence type="ECO:0000313" key="2">
    <source>
        <dbReference type="EMBL" id="CAJ2503079.1"/>
    </source>
</evidence>
<reference evidence="2" key="1">
    <citation type="submission" date="2023-10" db="EMBL/GenBank/DDBJ databases">
        <authorList>
            <person name="Hackl T."/>
        </authorList>
    </citation>
    <scope>NUCLEOTIDE SEQUENCE</scope>
</reference>
<feature type="compositionally biased region" description="Low complexity" evidence="1">
    <location>
        <begin position="501"/>
        <end position="510"/>
    </location>
</feature>
<dbReference type="EMBL" id="CAUWAG010000004">
    <property type="protein sequence ID" value="CAJ2503079.1"/>
    <property type="molecule type" value="Genomic_DNA"/>
</dbReference>
<name>A0AAI8VEB2_9PEZI</name>
<proteinExistence type="predicted"/>
<feature type="region of interest" description="Disordered" evidence="1">
    <location>
        <begin position="175"/>
        <end position="219"/>
    </location>
</feature>
<feature type="compositionally biased region" description="Polar residues" evidence="1">
    <location>
        <begin position="43"/>
        <end position="65"/>
    </location>
</feature>
<keyword evidence="3" id="KW-1185">Reference proteome</keyword>
<gene>
    <name evidence="2" type="ORF">KHLLAP_LOCUS3547</name>
</gene>
<comment type="caution">
    <text evidence="2">The sequence shown here is derived from an EMBL/GenBank/DDBJ whole genome shotgun (WGS) entry which is preliminary data.</text>
</comment>
<evidence type="ECO:0000256" key="1">
    <source>
        <dbReference type="SAM" id="MobiDB-lite"/>
    </source>
</evidence>
<feature type="region of interest" description="Disordered" evidence="1">
    <location>
        <begin position="291"/>
        <end position="435"/>
    </location>
</feature>
<sequence length="552" mass="61150">MFATERNYDPTTFAAKKKPRRKQPSTPQIQTQPKAKNDASLPLTPQSQSSTSNLRRTPTPISTRNEFPDIASPRTTRMADTLGQKRRSQESPARETPPRKTRKTRKRQRESHNVSGTNLCSLCGHTGINYQCRRCSLQLCPDCVCNAALADPDHPFDPIPDDRLAGLAELVAGELAQPTKENPTTGRPSAHELATDDPAKPTKENTTTGRPSGSGLGPETDVPGRTYSCYFCEESLTDVRYECQECADAHFCDNCRDLHRMHRIEAKTTSGVGGLSNGQDEGRGVDEALSTSKANLGSGTGTDFVDGSVDTPAGCDDVDEQDHELRDDYEGRVNEDQEEHINYDNNEREEQDDKPGSHSDEPESDESKSDEPGSNDDDDDDDDFGPGNDSRKFQPSEDDSEDDPEDDLDDDLDDELDDKVHKHDGSETLTRQPPQMVEMLETCLEAFSGAVAQSMAQTVAMMRSQFLGTNHSRRRKLNSNTSRPRSLLDFDTGSAPRPPSRRQSSSGRRQWTPHDQERLAKLVGKGTSLEEIAAKLDRSVGAVQQQWRKQQS</sequence>
<dbReference type="SUPFAM" id="SSF57850">
    <property type="entry name" value="RING/U-box"/>
    <property type="match status" value="1"/>
</dbReference>
<accession>A0AAI8VEB2</accession>
<evidence type="ECO:0000313" key="3">
    <source>
        <dbReference type="Proteomes" id="UP001295740"/>
    </source>
</evidence>
<protein>
    <submittedName>
        <fullName evidence="2">Uu.00g104730.m01.CDS01</fullName>
    </submittedName>
</protein>
<feature type="region of interest" description="Disordered" evidence="1">
    <location>
        <begin position="470"/>
        <end position="518"/>
    </location>
</feature>
<organism evidence="2 3">
    <name type="scientific">Anthostomella pinea</name>
    <dbReference type="NCBI Taxonomy" id="933095"/>
    <lineage>
        <taxon>Eukaryota</taxon>
        <taxon>Fungi</taxon>
        <taxon>Dikarya</taxon>
        <taxon>Ascomycota</taxon>
        <taxon>Pezizomycotina</taxon>
        <taxon>Sordariomycetes</taxon>
        <taxon>Xylariomycetidae</taxon>
        <taxon>Xylariales</taxon>
        <taxon>Xylariaceae</taxon>
        <taxon>Anthostomella</taxon>
    </lineage>
</organism>
<dbReference type="AlphaFoldDB" id="A0AAI8VEB2"/>
<feature type="compositionally biased region" description="Acidic residues" evidence="1">
    <location>
        <begin position="373"/>
        <end position="384"/>
    </location>
</feature>
<feature type="compositionally biased region" description="Basic and acidic residues" evidence="1">
    <location>
        <begin position="323"/>
        <end position="371"/>
    </location>
</feature>
<feature type="compositionally biased region" description="Basic and acidic residues" evidence="1">
    <location>
        <begin position="87"/>
        <end position="98"/>
    </location>
</feature>
<feature type="region of interest" description="Disordered" evidence="1">
    <location>
        <begin position="1"/>
        <end position="113"/>
    </location>
</feature>
<feature type="compositionally biased region" description="Acidic residues" evidence="1">
    <location>
        <begin position="396"/>
        <end position="417"/>
    </location>
</feature>
<feature type="compositionally biased region" description="Basic and acidic residues" evidence="1">
    <location>
        <begin position="189"/>
        <end position="203"/>
    </location>
</feature>
<dbReference type="Proteomes" id="UP001295740">
    <property type="component" value="Unassembled WGS sequence"/>
</dbReference>
<feature type="compositionally biased region" description="Polar residues" evidence="1">
    <location>
        <begin position="24"/>
        <end position="34"/>
    </location>
</feature>
<feature type="compositionally biased region" description="Basic residues" evidence="1">
    <location>
        <begin position="99"/>
        <end position="109"/>
    </location>
</feature>